<evidence type="ECO:0000256" key="2">
    <source>
        <dbReference type="ARBA" id="ARBA00023002"/>
    </source>
</evidence>
<keyword evidence="6" id="KW-1185">Reference proteome</keyword>
<reference evidence="5" key="1">
    <citation type="journal article" date="2020" name="Stud. Mycol.">
        <title>101 Dothideomycetes genomes: a test case for predicting lifestyles and emergence of pathogens.</title>
        <authorList>
            <person name="Haridas S."/>
            <person name="Albert R."/>
            <person name="Binder M."/>
            <person name="Bloem J."/>
            <person name="Labutti K."/>
            <person name="Salamov A."/>
            <person name="Andreopoulos B."/>
            <person name="Baker S."/>
            <person name="Barry K."/>
            <person name="Bills G."/>
            <person name="Bluhm B."/>
            <person name="Cannon C."/>
            <person name="Castanera R."/>
            <person name="Culley D."/>
            <person name="Daum C."/>
            <person name="Ezra D."/>
            <person name="Gonzalez J."/>
            <person name="Henrissat B."/>
            <person name="Kuo A."/>
            <person name="Liang C."/>
            <person name="Lipzen A."/>
            <person name="Lutzoni F."/>
            <person name="Magnuson J."/>
            <person name="Mondo S."/>
            <person name="Nolan M."/>
            <person name="Ohm R."/>
            <person name="Pangilinan J."/>
            <person name="Park H.-J."/>
            <person name="Ramirez L."/>
            <person name="Alfaro M."/>
            <person name="Sun H."/>
            <person name="Tritt A."/>
            <person name="Yoshinaga Y."/>
            <person name="Zwiers L.-H."/>
            <person name="Turgeon B."/>
            <person name="Goodwin S."/>
            <person name="Spatafora J."/>
            <person name="Crous P."/>
            <person name="Grigoriev I."/>
        </authorList>
    </citation>
    <scope>NUCLEOTIDE SEQUENCE</scope>
    <source>
        <strain evidence="5">CBS 161.51</strain>
    </source>
</reference>
<proteinExistence type="inferred from homology"/>
<evidence type="ECO:0000313" key="6">
    <source>
        <dbReference type="Proteomes" id="UP000800038"/>
    </source>
</evidence>
<dbReference type="PANTHER" id="PTHR43364:SF7">
    <property type="entry name" value="NADP-DEPENDENT OXIDOREDUCTASE DOMAIN-CONTAINING PROTEIN-RELATED"/>
    <property type="match status" value="1"/>
</dbReference>
<comment type="similarity">
    <text evidence="3">Belongs to the aldo/keto reductase family. Aldo/keto reductase 2 subfamily.</text>
</comment>
<evidence type="ECO:0000256" key="1">
    <source>
        <dbReference type="ARBA" id="ARBA00022857"/>
    </source>
</evidence>
<dbReference type="InterPro" id="IPR036812">
    <property type="entry name" value="NAD(P)_OxRdtase_dom_sf"/>
</dbReference>
<dbReference type="PANTHER" id="PTHR43364">
    <property type="entry name" value="NADH-SPECIFIC METHYLGLYOXAL REDUCTASE-RELATED"/>
    <property type="match status" value="1"/>
</dbReference>
<dbReference type="SUPFAM" id="SSF51430">
    <property type="entry name" value="NAD(P)-linked oxidoreductase"/>
    <property type="match status" value="1"/>
</dbReference>
<name>A0A6A5SG46_9PLEO</name>
<dbReference type="Gene3D" id="3.20.20.100">
    <property type="entry name" value="NADP-dependent oxidoreductase domain"/>
    <property type="match status" value="1"/>
</dbReference>
<evidence type="ECO:0000313" key="5">
    <source>
        <dbReference type="EMBL" id="KAF1938558.1"/>
    </source>
</evidence>
<evidence type="ECO:0000256" key="3">
    <source>
        <dbReference type="ARBA" id="ARBA00038157"/>
    </source>
</evidence>
<dbReference type="Proteomes" id="UP000800038">
    <property type="component" value="Unassembled WGS sequence"/>
</dbReference>
<keyword evidence="1" id="KW-0521">NADP</keyword>
<dbReference type="AlphaFoldDB" id="A0A6A5SG46"/>
<accession>A0A6A5SG46</accession>
<dbReference type="InterPro" id="IPR023210">
    <property type="entry name" value="NADP_OxRdtase_dom"/>
</dbReference>
<protein>
    <submittedName>
        <fullName evidence="5">Norsolorinic acid reductase</fullName>
    </submittedName>
</protein>
<dbReference type="EMBL" id="ML976101">
    <property type="protein sequence ID" value="KAF1938558.1"/>
    <property type="molecule type" value="Genomic_DNA"/>
</dbReference>
<dbReference type="OrthoDB" id="48988at2759"/>
<feature type="domain" description="NADP-dependent oxidoreductase" evidence="4">
    <location>
        <begin position="29"/>
        <end position="340"/>
    </location>
</feature>
<sequence length="399" mass="44278">MSFITPAIPVSLLGRHRILSPTASVRVSPLCLGGMNFGEAWKASIGECTKTTAFSMLDYFYAQGGNFIDTAVNYQFGESEQWIGEWMAERGVRDEMVLATKFTGMQITEREKEGGERCKSNYGGNGAKNMFTSIERSLKTLKTSYVDIYYVHLWDSTTSIPELMHALNDLVTARKVLYLGISNTPAWIVVKANCYARQHGLRQFSIYQGRWSAADRSFEREIIPMALDEGMALAPWGALGSGAFKTKAARQNPEEGGGRNMKMMMTGNEEKVSSVLEKIANSKHHTVPPPVTSVALAYVMHKSPYVFPIVGGRKVSHLEGNIAALGLRLSPEEIKEIDNAYGFEMGFPHNFLGSNNSVVTGPQDHRLLNNMGYYDFVEGPKPIPPHQGELGAKFNEVWR</sequence>
<dbReference type="InterPro" id="IPR050523">
    <property type="entry name" value="AKR_Detox_Biosynth"/>
</dbReference>
<dbReference type="Pfam" id="PF00248">
    <property type="entry name" value="Aldo_ket_red"/>
    <property type="match status" value="1"/>
</dbReference>
<evidence type="ECO:0000259" key="4">
    <source>
        <dbReference type="Pfam" id="PF00248"/>
    </source>
</evidence>
<keyword evidence="2" id="KW-0560">Oxidoreductase</keyword>
<organism evidence="5 6">
    <name type="scientific">Clathrospora elynae</name>
    <dbReference type="NCBI Taxonomy" id="706981"/>
    <lineage>
        <taxon>Eukaryota</taxon>
        <taxon>Fungi</taxon>
        <taxon>Dikarya</taxon>
        <taxon>Ascomycota</taxon>
        <taxon>Pezizomycotina</taxon>
        <taxon>Dothideomycetes</taxon>
        <taxon>Pleosporomycetidae</taxon>
        <taxon>Pleosporales</taxon>
        <taxon>Diademaceae</taxon>
        <taxon>Clathrospora</taxon>
    </lineage>
</organism>
<gene>
    <name evidence="5" type="ORF">EJ02DRAFT_383430</name>
</gene>
<dbReference type="GO" id="GO:0016491">
    <property type="term" value="F:oxidoreductase activity"/>
    <property type="evidence" value="ECO:0007669"/>
    <property type="project" value="UniProtKB-KW"/>
</dbReference>